<dbReference type="SUPFAM" id="SSF54001">
    <property type="entry name" value="Cysteine proteinases"/>
    <property type="match status" value="1"/>
</dbReference>
<evidence type="ECO:0000259" key="1">
    <source>
        <dbReference type="Pfam" id="PF01841"/>
    </source>
</evidence>
<gene>
    <name evidence="3" type="ORF">FKX85_07630</name>
</gene>
<dbReference type="Pfam" id="PF12969">
    <property type="entry name" value="DUF3857"/>
    <property type="match status" value="1"/>
</dbReference>
<dbReference type="Proteomes" id="UP000316614">
    <property type="component" value="Chromosome"/>
</dbReference>
<dbReference type="Gene3D" id="3.10.620.30">
    <property type="match status" value="1"/>
</dbReference>
<dbReference type="OrthoDB" id="98874at2"/>
<dbReference type="Gene3D" id="2.60.40.3140">
    <property type="match status" value="1"/>
</dbReference>
<dbReference type="KEGG" id="echi:FKX85_07630"/>
<dbReference type="AlphaFoldDB" id="A0A514CGG2"/>
<feature type="domain" description="Transglutaminase-like" evidence="1">
    <location>
        <begin position="298"/>
        <end position="361"/>
    </location>
</feature>
<name>A0A514CGG2_9BACT</name>
<evidence type="ECO:0000313" key="4">
    <source>
        <dbReference type="Proteomes" id="UP000316614"/>
    </source>
</evidence>
<dbReference type="InterPro" id="IPR002931">
    <property type="entry name" value="Transglutaminase-like"/>
</dbReference>
<dbReference type="RefSeq" id="WP_141614166.1">
    <property type="nucleotide sequence ID" value="NZ_CP041253.1"/>
</dbReference>
<keyword evidence="4" id="KW-1185">Reference proteome</keyword>
<accession>A0A514CGG2</accession>
<reference evidence="3 4" key="1">
    <citation type="submission" date="2019-06" db="EMBL/GenBank/DDBJ databases">
        <title>Echinicola alkalisoli sp. nov. isolated from saline soil.</title>
        <authorList>
            <person name="Sun J.-Q."/>
            <person name="Xu L."/>
        </authorList>
    </citation>
    <scope>NUCLEOTIDE SEQUENCE [LARGE SCALE GENOMIC DNA]</scope>
    <source>
        <strain evidence="3 4">LN3S3</strain>
    </source>
</reference>
<proteinExistence type="predicted"/>
<protein>
    <submittedName>
        <fullName evidence="3">DUF3857 domain-containing protein</fullName>
    </submittedName>
</protein>
<dbReference type="InterPro" id="IPR024618">
    <property type="entry name" value="DUF3857"/>
</dbReference>
<dbReference type="EMBL" id="CP041253">
    <property type="protein sequence ID" value="QDH78913.1"/>
    <property type="molecule type" value="Genomic_DNA"/>
</dbReference>
<dbReference type="Gene3D" id="2.60.120.1130">
    <property type="match status" value="1"/>
</dbReference>
<dbReference type="InterPro" id="IPR038765">
    <property type="entry name" value="Papain-like_cys_pep_sf"/>
</dbReference>
<dbReference type="Pfam" id="PF01841">
    <property type="entry name" value="Transglut_core"/>
    <property type="match status" value="1"/>
</dbReference>
<evidence type="ECO:0000259" key="2">
    <source>
        <dbReference type="Pfam" id="PF12969"/>
    </source>
</evidence>
<sequence length="654" mass="75043">MNYSAKRNGWAVLTLAILTLFTSTSFSQEIKLGKYSQEELEMTSCSFEPEAPAIVLGEQGVSFFSRSLLVTEIKRRIKVFDSEKAKDQADITIRYYVGDDGDIESISGLKAQVMNYENGKEETTKLSKSDFFDSDVGNGYKEIRFTFPEVKAGSILEYEYKVYSKSITFIDGWGFQNDIPTVFSRYKIDIPEHLDYRFLGQGENFVLANQNQESKFGKNEWVLTNLRSIKPEPYMNNFVDYLDRIEFQLAGYKDFSNNGHYESYLGSWQKLADELFSIDNFKSYFRNNVAKDLQEVQVEGDSDLAKATNIYKYIKENYRLNDERGFIPSQSGKRLIDGKMGSETDLNLLFMAMLRAHGIQADPLLISTKGNGRSFLVQFPFVTQFNRLIIQVIIDGEPVYADTSDEHMPFGYLPLNSHVKGGFLVMEKDSGLINVSLDHKSGIKQMVDITFNEDSVHYDHAVRYLDYDAVDFLQEHEGLALEDPEQWFELKENAKVIDFNAEKSVDKYLKVESKFAVCSPFDTSTEMLLINPIMVARHKENPFKVDERNFPVDFKYLLSDNYIATIHVPEGYVLDDFPEQLAISMPGGLAKFMYFPRESKVDNLLRINVKFEINSEIVRASDYQGLKAFMEFLVNKLQEPVILKKETAMVSEAE</sequence>
<organism evidence="3 4">
    <name type="scientific">Echinicola soli</name>
    <dbReference type="NCBI Taxonomy" id="2591634"/>
    <lineage>
        <taxon>Bacteria</taxon>
        <taxon>Pseudomonadati</taxon>
        <taxon>Bacteroidota</taxon>
        <taxon>Cytophagia</taxon>
        <taxon>Cytophagales</taxon>
        <taxon>Cyclobacteriaceae</taxon>
        <taxon>Echinicola</taxon>
    </lineage>
</organism>
<feature type="domain" description="DUF3857" evidence="2">
    <location>
        <begin position="71"/>
        <end position="223"/>
    </location>
</feature>
<evidence type="ECO:0000313" key="3">
    <source>
        <dbReference type="EMBL" id="QDH78913.1"/>
    </source>
</evidence>